<dbReference type="SUPFAM" id="SSF53649">
    <property type="entry name" value="Alkaline phosphatase-like"/>
    <property type="match status" value="1"/>
</dbReference>
<feature type="domain" description="Sulfatase N-terminal" evidence="6">
    <location>
        <begin position="26"/>
        <end position="366"/>
    </location>
</feature>
<dbReference type="Gene3D" id="3.30.1120.10">
    <property type="match status" value="1"/>
</dbReference>
<evidence type="ECO:0000256" key="5">
    <source>
        <dbReference type="SAM" id="SignalP"/>
    </source>
</evidence>
<dbReference type="Proteomes" id="UP001214250">
    <property type="component" value="Chromosome 2"/>
</dbReference>
<keyword evidence="2" id="KW-0479">Metal-binding</keyword>
<name>A0ABY7W2K1_9BACT</name>
<evidence type="ECO:0000259" key="6">
    <source>
        <dbReference type="Pfam" id="PF00884"/>
    </source>
</evidence>
<comment type="similarity">
    <text evidence="1">Belongs to the sulfatase family.</text>
</comment>
<dbReference type="InterPro" id="IPR000917">
    <property type="entry name" value="Sulfatase_N"/>
</dbReference>
<dbReference type="CDD" id="cd16143">
    <property type="entry name" value="ARS_like"/>
    <property type="match status" value="1"/>
</dbReference>
<reference evidence="7 8" key="1">
    <citation type="submission" date="2023-02" db="EMBL/GenBank/DDBJ databases">
        <title>Genome sequence of Lentisphaera profundi SAORIC-696.</title>
        <authorList>
            <person name="Kim e."/>
            <person name="Cho J.-C."/>
            <person name="Choi A."/>
            <person name="Kang I."/>
        </authorList>
    </citation>
    <scope>NUCLEOTIDE SEQUENCE [LARGE SCALE GENOMIC DNA]</scope>
    <source>
        <strain evidence="7 8">SAORIC-696</strain>
    </source>
</reference>
<keyword evidence="4" id="KW-0106">Calcium</keyword>
<dbReference type="PROSITE" id="PS00523">
    <property type="entry name" value="SULFATASE_1"/>
    <property type="match status" value="1"/>
</dbReference>
<dbReference type="InterPro" id="IPR050738">
    <property type="entry name" value="Sulfatase"/>
</dbReference>
<dbReference type="Pfam" id="PF00884">
    <property type="entry name" value="Sulfatase"/>
    <property type="match status" value="1"/>
</dbReference>
<dbReference type="EMBL" id="CP117812">
    <property type="protein sequence ID" value="WDE99342.1"/>
    <property type="molecule type" value="Genomic_DNA"/>
</dbReference>
<evidence type="ECO:0000256" key="4">
    <source>
        <dbReference type="ARBA" id="ARBA00022837"/>
    </source>
</evidence>
<dbReference type="PANTHER" id="PTHR42693">
    <property type="entry name" value="ARYLSULFATASE FAMILY MEMBER"/>
    <property type="match status" value="1"/>
</dbReference>
<keyword evidence="3" id="KW-0378">Hydrolase</keyword>
<dbReference type="PANTHER" id="PTHR42693:SF53">
    <property type="entry name" value="ENDO-4-O-SULFATASE"/>
    <property type="match status" value="1"/>
</dbReference>
<organism evidence="7 8">
    <name type="scientific">Lentisphaera profundi</name>
    <dbReference type="NCBI Taxonomy" id="1658616"/>
    <lineage>
        <taxon>Bacteria</taxon>
        <taxon>Pseudomonadati</taxon>
        <taxon>Lentisphaerota</taxon>
        <taxon>Lentisphaeria</taxon>
        <taxon>Lentisphaerales</taxon>
        <taxon>Lentisphaeraceae</taxon>
        <taxon>Lentisphaera</taxon>
    </lineage>
</organism>
<dbReference type="RefSeq" id="WP_274154200.1">
    <property type="nucleotide sequence ID" value="NZ_CP117812.1"/>
</dbReference>
<sequence length="498" mass="54454">MNKYLIIAMATMVAAAIVHATDTKRPNIVFIFADDMGYGDVQCLNPKRGKIPTPHLDKLASEGMIFTDAHTSSSVCTPSRYGLLTGRYNWRTHLQKGVIFGFSPALIDAKRLTVASLLKQQGYTTACIGKWHLGMTLPTTNGVLPKTRVPKKLNVVWDGRITDGPTAVGFDYFWGISASLDMAPCLYIENDHFIGDLPPQDGKSSTTKSFKIDQVLPHIGKQSAAYIKASKPDTPFFLYASLTSPHTPIRPTAEWIGKSGISKYADFQMQTDHVIGVIIDAIDSAGLRDNTLVIVSSDNGCSKAAKIPEMEAKGHFPSAQFRGSKSDLWEGGHRMPFIVRWPKVVEAGSQSDQTVCLTDFMATCAEIVEAQLPSNAAEDSVSFLPALKDKPIVSTRKGVIHHSISGHFSYRMGKWKLLLAKGSGGWTAPKEKDVGADSPKAQLYDLEADPGETNNLYKSKPEVVEQLLEQLTADIERGRSTDGPKASNDVSKVVLWKR</sequence>
<dbReference type="Gene3D" id="3.40.720.10">
    <property type="entry name" value="Alkaline Phosphatase, subunit A"/>
    <property type="match status" value="1"/>
</dbReference>
<gene>
    <name evidence="7" type="ORF">PQO03_16015</name>
</gene>
<dbReference type="InterPro" id="IPR017850">
    <property type="entry name" value="Alkaline_phosphatase_core_sf"/>
</dbReference>
<evidence type="ECO:0000256" key="3">
    <source>
        <dbReference type="ARBA" id="ARBA00022801"/>
    </source>
</evidence>
<dbReference type="PROSITE" id="PS00149">
    <property type="entry name" value="SULFATASE_2"/>
    <property type="match status" value="1"/>
</dbReference>
<feature type="chain" id="PRO_5046644337" evidence="5">
    <location>
        <begin position="21"/>
        <end position="498"/>
    </location>
</feature>
<accession>A0ABY7W2K1</accession>
<protein>
    <submittedName>
        <fullName evidence="7">Arylsulfatase</fullName>
    </submittedName>
</protein>
<dbReference type="InterPro" id="IPR024607">
    <property type="entry name" value="Sulfatase_CS"/>
</dbReference>
<evidence type="ECO:0000256" key="1">
    <source>
        <dbReference type="ARBA" id="ARBA00008779"/>
    </source>
</evidence>
<evidence type="ECO:0000256" key="2">
    <source>
        <dbReference type="ARBA" id="ARBA00022723"/>
    </source>
</evidence>
<evidence type="ECO:0000313" key="7">
    <source>
        <dbReference type="EMBL" id="WDE99342.1"/>
    </source>
</evidence>
<feature type="signal peptide" evidence="5">
    <location>
        <begin position="1"/>
        <end position="20"/>
    </location>
</feature>
<keyword evidence="5" id="KW-0732">Signal</keyword>
<evidence type="ECO:0000313" key="8">
    <source>
        <dbReference type="Proteomes" id="UP001214250"/>
    </source>
</evidence>
<keyword evidence="8" id="KW-1185">Reference proteome</keyword>
<proteinExistence type="inferred from homology"/>